<dbReference type="PANTHER" id="PTHR12757">
    <property type="entry name" value="TUMOR NECROSIS FACTOR INDUCED PROTEIN"/>
    <property type="match status" value="1"/>
</dbReference>
<gene>
    <name evidence="4" type="ORF">P4O66_015895</name>
</gene>
<evidence type="ECO:0000313" key="4">
    <source>
        <dbReference type="EMBL" id="KAK1788993.1"/>
    </source>
</evidence>
<evidence type="ECO:0000313" key="5">
    <source>
        <dbReference type="Proteomes" id="UP001239994"/>
    </source>
</evidence>
<dbReference type="GO" id="GO:0042981">
    <property type="term" value="P:regulation of apoptotic process"/>
    <property type="evidence" value="ECO:0007669"/>
    <property type="project" value="InterPro"/>
</dbReference>
<dbReference type="InterPro" id="IPR038355">
    <property type="entry name" value="TNFAIP8_sf"/>
</dbReference>
<dbReference type="Gene3D" id="1.20.1440.160">
    <property type="entry name" value="Tumor necrosis factor alpha-induced protein 8-like"/>
    <property type="match status" value="1"/>
</dbReference>
<protein>
    <submittedName>
        <fullName evidence="4">Uncharacterized protein</fullName>
    </submittedName>
</protein>
<dbReference type="EMBL" id="JAROKS010000022">
    <property type="protein sequence ID" value="KAK1788993.1"/>
    <property type="molecule type" value="Genomic_DNA"/>
</dbReference>
<dbReference type="GO" id="GO:0045087">
    <property type="term" value="P:innate immune response"/>
    <property type="evidence" value="ECO:0007669"/>
    <property type="project" value="UniProtKB-KW"/>
</dbReference>
<keyword evidence="2" id="KW-0391">Immunity</keyword>
<comment type="caution">
    <text evidence="4">The sequence shown here is derived from an EMBL/GenBank/DDBJ whole genome shotgun (WGS) entry which is preliminary data.</text>
</comment>
<dbReference type="Proteomes" id="UP001239994">
    <property type="component" value="Unassembled WGS sequence"/>
</dbReference>
<sequence length="243" mass="27542">MEAFSSKDMAMKVQKKFLSHIASKSMAQMFIDDNSSEVLDELYRVSKAHSGNQAEAKKVVKNMIKVAVKVGVLIRHDKFSPEELGMVQEFRKKLHTGAMTAISFQEGKRAVADYTIEFRTVAAESGWNPTVLMAAFHQGLSKKLKDELVHHDTRASLDNLIDLVEFTFDKAVMIGLLTECRDLLLQLVEKHLTPKSLSRIRHVFNHYSDPDLLTHLYEPQGTLWPNLTRICSGLNQMIEEGKL</sequence>
<dbReference type="InterPro" id="IPR008477">
    <property type="entry name" value="TNFAIP8-like"/>
</dbReference>
<keyword evidence="1" id="KW-0399">Innate immunity</keyword>
<dbReference type="GO" id="GO:0005737">
    <property type="term" value="C:cytoplasm"/>
    <property type="evidence" value="ECO:0007669"/>
    <property type="project" value="TreeGrafter"/>
</dbReference>
<name>A0AAD8YZY4_9TELE</name>
<evidence type="ECO:0000256" key="3">
    <source>
        <dbReference type="ARBA" id="ARBA00038062"/>
    </source>
</evidence>
<dbReference type="Pfam" id="PF05527">
    <property type="entry name" value="TNFAIP8"/>
    <property type="match status" value="1"/>
</dbReference>
<proteinExistence type="inferred from homology"/>
<keyword evidence="5" id="KW-1185">Reference proteome</keyword>
<evidence type="ECO:0000256" key="1">
    <source>
        <dbReference type="ARBA" id="ARBA00022588"/>
    </source>
</evidence>
<comment type="similarity">
    <text evidence="3">Belongs to the TNFAIP8 family. TNFAIP8L2 subfamily.</text>
</comment>
<reference evidence="4" key="1">
    <citation type="submission" date="2023-03" db="EMBL/GenBank/DDBJ databases">
        <title>Electrophorus voltai genome.</title>
        <authorList>
            <person name="Bian C."/>
        </authorList>
    </citation>
    <scope>NUCLEOTIDE SEQUENCE</scope>
    <source>
        <strain evidence="4">CB-2022</strain>
        <tissue evidence="4">Muscle</tissue>
    </source>
</reference>
<dbReference type="PANTHER" id="PTHR12757:SF4">
    <property type="entry name" value="TUMOR NECROSIS FACTOR ALPHA-INDUCED PROTEIN 8-LIKE PROTEIN 2"/>
    <property type="match status" value="1"/>
</dbReference>
<organism evidence="4 5">
    <name type="scientific">Electrophorus voltai</name>
    <dbReference type="NCBI Taxonomy" id="2609070"/>
    <lineage>
        <taxon>Eukaryota</taxon>
        <taxon>Metazoa</taxon>
        <taxon>Chordata</taxon>
        <taxon>Craniata</taxon>
        <taxon>Vertebrata</taxon>
        <taxon>Euteleostomi</taxon>
        <taxon>Actinopterygii</taxon>
        <taxon>Neopterygii</taxon>
        <taxon>Teleostei</taxon>
        <taxon>Ostariophysi</taxon>
        <taxon>Gymnotiformes</taxon>
        <taxon>Gymnotoidei</taxon>
        <taxon>Gymnotidae</taxon>
        <taxon>Electrophorus</taxon>
    </lineage>
</organism>
<dbReference type="AlphaFoldDB" id="A0AAD8YZY4"/>
<accession>A0AAD8YZY4</accession>
<evidence type="ECO:0000256" key="2">
    <source>
        <dbReference type="ARBA" id="ARBA00022859"/>
    </source>
</evidence>